<dbReference type="EMBL" id="JAVIZX010000001">
    <property type="protein sequence ID" value="MDR6212889.1"/>
    <property type="molecule type" value="Genomic_DNA"/>
</dbReference>
<comment type="caution">
    <text evidence="2">The sequence shown here is derived from an EMBL/GenBank/DDBJ whole genome shotgun (WGS) entry which is preliminary data.</text>
</comment>
<sequence length="112" mass="12570">MPQRPAQTRPRIERDARLGQQRGAHQEQDEQRHGDVHHRRGAQIGLGPVEQAGAHRAADERAQQGAGSHRRQPLRATCGIEAGVQGAQDQRQLGQFPERDEERPQHAALLRF</sequence>
<keyword evidence="3" id="KW-1185">Reference proteome</keyword>
<dbReference type="Proteomes" id="UP001267710">
    <property type="component" value="Unassembled WGS sequence"/>
</dbReference>
<organism evidence="2 3">
    <name type="scientific">Paracidovorax wautersii</name>
    <dbReference type="NCBI Taxonomy" id="1177982"/>
    <lineage>
        <taxon>Bacteria</taxon>
        <taxon>Pseudomonadati</taxon>
        <taxon>Pseudomonadota</taxon>
        <taxon>Betaproteobacteria</taxon>
        <taxon>Burkholderiales</taxon>
        <taxon>Comamonadaceae</taxon>
        <taxon>Paracidovorax</taxon>
    </lineage>
</organism>
<name>A0ABU1I9D9_9BURK</name>
<protein>
    <submittedName>
        <fullName evidence="2">Uncharacterized protein</fullName>
    </submittedName>
</protein>
<feature type="region of interest" description="Disordered" evidence="1">
    <location>
        <begin position="1"/>
        <end position="112"/>
    </location>
</feature>
<evidence type="ECO:0000313" key="2">
    <source>
        <dbReference type="EMBL" id="MDR6212889.1"/>
    </source>
</evidence>
<feature type="compositionally biased region" description="Basic and acidic residues" evidence="1">
    <location>
        <begin position="24"/>
        <end position="34"/>
    </location>
</feature>
<proteinExistence type="predicted"/>
<gene>
    <name evidence="2" type="ORF">QE399_000578</name>
</gene>
<dbReference type="RefSeq" id="WP_309825946.1">
    <property type="nucleotide sequence ID" value="NZ_JAVIZX010000001.1"/>
</dbReference>
<reference evidence="2 3" key="1">
    <citation type="submission" date="2023-08" db="EMBL/GenBank/DDBJ databases">
        <title>Functional and genomic diversity of the sorghum phyllosphere microbiome.</title>
        <authorList>
            <person name="Shade A."/>
        </authorList>
    </citation>
    <scope>NUCLEOTIDE SEQUENCE [LARGE SCALE GENOMIC DNA]</scope>
    <source>
        <strain evidence="2 3">SORGH_AS_0335</strain>
    </source>
</reference>
<evidence type="ECO:0000256" key="1">
    <source>
        <dbReference type="SAM" id="MobiDB-lite"/>
    </source>
</evidence>
<accession>A0ABU1I9D9</accession>
<evidence type="ECO:0000313" key="3">
    <source>
        <dbReference type="Proteomes" id="UP001267710"/>
    </source>
</evidence>